<dbReference type="Gene3D" id="3.10.50.40">
    <property type="match status" value="1"/>
</dbReference>
<feature type="compositionally biased region" description="Polar residues" evidence="1">
    <location>
        <begin position="236"/>
        <end position="249"/>
    </location>
</feature>
<feature type="region of interest" description="Disordered" evidence="1">
    <location>
        <begin position="220"/>
        <end position="249"/>
    </location>
</feature>
<feature type="domain" description="PpiC" evidence="3">
    <location>
        <begin position="202"/>
        <end position="285"/>
    </location>
</feature>
<dbReference type="Pfam" id="PF13145">
    <property type="entry name" value="Rotamase_2"/>
    <property type="match status" value="1"/>
</dbReference>
<feature type="signal peptide" evidence="2">
    <location>
        <begin position="1"/>
        <end position="31"/>
    </location>
</feature>
<feature type="compositionally biased region" description="Low complexity" evidence="1">
    <location>
        <begin position="342"/>
        <end position="358"/>
    </location>
</feature>
<reference evidence="5 7" key="3">
    <citation type="journal article" date="2019" name="Nat. Med.">
        <title>A library of human gut bacterial isolates paired with longitudinal multiomics data enables mechanistic microbiome research.</title>
        <authorList>
            <person name="Poyet M."/>
            <person name="Groussin M."/>
            <person name="Gibbons S.M."/>
            <person name="Avila-Pacheco J."/>
            <person name="Jiang X."/>
            <person name="Kearney S.M."/>
            <person name="Perrotta A.R."/>
            <person name="Berdy B."/>
            <person name="Zhao S."/>
            <person name="Lieberman T.D."/>
            <person name="Swanson P.K."/>
            <person name="Smith M."/>
            <person name="Roesemann S."/>
            <person name="Alexander J.E."/>
            <person name="Rich S.A."/>
            <person name="Livny J."/>
            <person name="Vlamakis H."/>
            <person name="Clish C."/>
            <person name="Bullock K."/>
            <person name="Deik A."/>
            <person name="Scott J."/>
            <person name="Pierce K.A."/>
            <person name="Xavier R.J."/>
            <person name="Alm E.J."/>
        </authorList>
    </citation>
    <scope>NUCLEOTIDE SEQUENCE [LARGE SCALE GENOMIC DNA]</scope>
    <source>
        <strain evidence="5 7">BIOML-A1</strain>
    </source>
</reference>
<accession>A0A0M6X0I1</accession>
<dbReference type="AlphaFoldDB" id="A0A0M6X0I1"/>
<keyword evidence="2" id="KW-0732">Signal</keyword>
<proteinExistence type="predicted"/>
<dbReference type="EMBL" id="CVRR01000082">
    <property type="protein sequence ID" value="CRL42919.1"/>
    <property type="molecule type" value="Genomic_DNA"/>
</dbReference>
<dbReference type="Proteomes" id="UP000049979">
    <property type="component" value="Unassembled WGS sequence"/>
</dbReference>
<feature type="compositionally biased region" description="Polar residues" evidence="1">
    <location>
        <begin position="331"/>
        <end position="341"/>
    </location>
</feature>
<dbReference type="GO" id="GO:0003755">
    <property type="term" value="F:peptidyl-prolyl cis-trans isomerase activity"/>
    <property type="evidence" value="ECO:0007669"/>
    <property type="project" value="InterPro"/>
</dbReference>
<dbReference type="OrthoDB" id="1766385at2"/>
<keyword evidence="6" id="KW-1185">Reference proteome</keyword>
<dbReference type="PROSITE" id="PS51257">
    <property type="entry name" value="PROKAR_LIPOPROTEIN"/>
    <property type="match status" value="1"/>
</dbReference>
<keyword evidence="5" id="KW-0413">Isomerase</keyword>
<evidence type="ECO:0000313" key="4">
    <source>
        <dbReference type="EMBL" id="CRL42919.1"/>
    </source>
</evidence>
<reference evidence="4" key="1">
    <citation type="submission" date="2015-05" db="EMBL/GenBank/DDBJ databases">
        <authorList>
            <person name="Wang D.B."/>
            <person name="Wang M."/>
        </authorList>
    </citation>
    <scope>NUCLEOTIDE SEQUENCE [LARGE SCALE GENOMIC DNA]</scope>
    <source>
        <strain evidence="4">M72</strain>
    </source>
</reference>
<dbReference type="EMBL" id="WNAL01000003">
    <property type="protein sequence ID" value="MTR80614.1"/>
    <property type="molecule type" value="Genomic_DNA"/>
</dbReference>
<organism evidence="4 6">
    <name type="scientific">Roseburia faecis</name>
    <dbReference type="NCBI Taxonomy" id="301302"/>
    <lineage>
        <taxon>Bacteria</taxon>
        <taxon>Bacillati</taxon>
        <taxon>Bacillota</taxon>
        <taxon>Clostridia</taxon>
        <taxon>Lachnospirales</taxon>
        <taxon>Lachnospiraceae</taxon>
        <taxon>Roseburia</taxon>
    </lineage>
</organism>
<dbReference type="SUPFAM" id="SSF54534">
    <property type="entry name" value="FKBP-like"/>
    <property type="match status" value="1"/>
</dbReference>
<reference evidence="6" key="2">
    <citation type="submission" date="2015-05" db="EMBL/GenBank/DDBJ databases">
        <authorList>
            <consortium name="Pathogen Informatics"/>
        </authorList>
    </citation>
    <scope>NUCLEOTIDE SEQUENCE [LARGE SCALE GENOMIC DNA]</scope>
    <source>
        <strain evidence="6">M72</strain>
    </source>
</reference>
<dbReference type="InterPro" id="IPR000297">
    <property type="entry name" value="PPIase_PpiC"/>
</dbReference>
<evidence type="ECO:0000256" key="2">
    <source>
        <dbReference type="SAM" id="SignalP"/>
    </source>
</evidence>
<evidence type="ECO:0000259" key="3">
    <source>
        <dbReference type="Pfam" id="PF13145"/>
    </source>
</evidence>
<feature type="region of interest" description="Disordered" evidence="1">
    <location>
        <begin position="331"/>
        <end position="358"/>
    </location>
</feature>
<sequence length="358" mass="39762">MKAKKVTAIILAGAICAAAFTGCGINTGATAASMKNQTVTMGMANFTCRYQQANVEDYYKSMMGAKSSSELWSKDLYGNGTTMEDTMKDSVMEQLHEMYTLQAHMKDYDVSVTKDEKAAIKRAAQQFISDNSSEALKEMTADEDTVEELLTLYTIRSKMQKAIEAEADTNVTDEEANERGYTMMTISTTSHQDDSGNTVEYTDDEKKQLKETANKIEDAVKNGKTLEDAAKDEDQQTTTGAYASDDSTLDTSVKKALDDLKEGETSDVIETDSALYIVRLDSETDKDATEKNRQNIIDKRKSDHYNEVLEGWQKKDGWKVNKKNVAKISFKNSLTQQDPNASTETQTSTETQNVESTQ</sequence>
<dbReference type="STRING" id="301302.ERS852420_02563"/>
<name>A0A0M6X0I1_9FIRM</name>
<dbReference type="InterPro" id="IPR046357">
    <property type="entry name" value="PPIase_dom_sf"/>
</dbReference>
<feature type="compositionally biased region" description="Basic and acidic residues" evidence="1">
    <location>
        <begin position="220"/>
        <end position="234"/>
    </location>
</feature>
<dbReference type="RefSeq" id="WP_055068836.1">
    <property type="nucleotide sequence ID" value="NZ_CP173697.1"/>
</dbReference>
<evidence type="ECO:0000313" key="7">
    <source>
        <dbReference type="Proteomes" id="UP000446657"/>
    </source>
</evidence>
<gene>
    <name evidence="5" type="ORF">GMD30_02600</name>
    <name evidence="4" type="ORF">M72_17461</name>
</gene>
<dbReference type="Proteomes" id="UP000446657">
    <property type="component" value="Unassembled WGS sequence"/>
</dbReference>
<evidence type="ECO:0000256" key="1">
    <source>
        <dbReference type="SAM" id="MobiDB-lite"/>
    </source>
</evidence>
<evidence type="ECO:0000313" key="5">
    <source>
        <dbReference type="EMBL" id="MTR80614.1"/>
    </source>
</evidence>
<feature type="chain" id="PRO_5041862547" evidence="2">
    <location>
        <begin position="32"/>
        <end position="358"/>
    </location>
</feature>
<protein>
    <submittedName>
        <fullName evidence="5">Peptidyl-prolyl cis-trans isomerase</fullName>
    </submittedName>
</protein>
<evidence type="ECO:0000313" key="6">
    <source>
        <dbReference type="Proteomes" id="UP000049979"/>
    </source>
</evidence>